<proteinExistence type="predicted"/>
<keyword evidence="1" id="KW-0418">Kinase</keyword>
<dbReference type="Proteomes" id="UP000664032">
    <property type="component" value="Unassembled WGS sequence"/>
</dbReference>
<evidence type="ECO:0000313" key="1">
    <source>
        <dbReference type="EMBL" id="KAH9483846.1"/>
    </source>
</evidence>
<keyword evidence="2" id="KW-1185">Reference proteome</keyword>
<accession>A0ACB8H7G3</accession>
<protein>
    <submittedName>
        <fullName evidence="1">Proto-oncogene tyrosine-protein kinase Src</fullName>
    </submittedName>
</protein>
<dbReference type="EMBL" id="JAFIQS020000003">
    <property type="protein sequence ID" value="KAH9483846.1"/>
    <property type="molecule type" value="Genomic_DNA"/>
</dbReference>
<evidence type="ECO:0000313" key="2">
    <source>
        <dbReference type="Proteomes" id="UP000664032"/>
    </source>
</evidence>
<reference evidence="1" key="1">
    <citation type="submission" date="2021-10" db="EMBL/GenBank/DDBJ databases">
        <title>Psilocybe cubensis genome.</title>
        <authorList>
            <person name="Mckernan K.J."/>
            <person name="Crawford S."/>
            <person name="Trippe A."/>
            <person name="Kane L.T."/>
            <person name="Mclaughlin S."/>
        </authorList>
    </citation>
    <scope>NUCLEOTIDE SEQUENCE</scope>
    <source>
        <strain evidence="1">MGC-MH-2018</strain>
    </source>
</reference>
<sequence>MTLFSVCANPPPSRYDLDPRDSSSDQLVSSTITLHSSQREMHDIMRSQTEEMREMRELLHRALSSNELQNASVDIAEQLMAGGQNDLRQLRKVQERQFGDDIVRSTSPLPQVSDSQLYLELQRDLITLHRETGIPPTIKILDGEVKRLDTIPIAGGTYSDVWLGLWLGEKKVALKALRNIRAADPKAKKRFENEINMWAGLKNDHILPFYGIVTDMGQHIHMVSPWQENGNVLEYVKTHGDSNTRIRLIRGAAQGLAYLHSRKIIHGNMKCANILVTGEGEACICDFGMSKVIEEVTEKSASATLTAGGNARWMAPELIEGSTPTVEADTYSYAMAILELVTGKHPFADCKTTAAVIYEIVVHKRMPSRPEALQYWLSDGLWELLCACWQTDAASRPSMAQVTSYIQAMEEMAFA</sequence>
<comment type="caution">
    <text evidence="1">The sequence shown here is derived from an EMBL/GenBank/DDBJ whole genome shotgun (WGS) entry which is preliminary data.</text>
</comment>
<organism evidence="1 2">
    <name type="scientific">Psilocybe cubensis</name>
    <name type="common">Psychedelic mushroom</name>
    <name type="synonym">Stropharia cubensis</name>
    <dbReference type="NCBI Taxonomy" id="181762"/>
    <lineage>
        <taxon>Eukaryota</taxon>
        <taxon>Fungi</taxon>
        <taxon>Dikarya</taxon>
        <taxon>Basidiomycota</taxon>
        <taxon>Agaricomycotina</taxon>
        <taxon>Agaricomycetes</taxon>
        <taxon>Agaricomycetidae</taxon>
        <taxon>Agaricales</taxon>
        <taxon>Agaricineae</taxon>
        <taxon>Strophariaceae</taxon>
        <taxon>Psilocybe</taxon>
    </lineage>
</organism>
<name>A0ACB8H7G3_PSICU</name>
<gene>
    <name evidence="1" type="ORF">JR316_0003324</name>
</gene>
<keyword evidence="1" id="KW-0808">Transferase</keyword>